<evidence type="ECO:0000313" key="1">
    <source>
        <dbReference type="EMBL" id="SDP36929.1"/>
    </source>
</evidence>
<dbReference type="Gene3D" id="1.10.260.40">
    <property type="entry name" value="lambda repressor-like DNA-binding domains"/>
    <property type="match status" value="1"/>
</dbReference>
<evidence type="ECO:0000313" key="2">
    <source>
        <dbReference type="Proteomes" id="UP000198597"/>
    </source>
</evidence>
<dbReference type="InterPro" id="IPR019734">
    <property type="entry name" value="TPR_rpt"/>
</dbReference>
<protein>
    <submittedName>
        <fullName evidence="1">Uncharacterized protein</fullName>
    </submittedName>
</protein>
<dbReference type="SUPFAM" id="SSF47413">
    <property type="entry name" value="lambda repressor-like DNA-binding domains"/>
    <property type="match status" value="1"/>
</dbReference>
<sequence length="420" mass="49649">MEILSTGEKIKRARIYKDITLKELCEDKISISKMSCIENSKIKADESILRYIASKLSVDYSYLVQDVHEEIIVNIGLINNNSIREEEVEEVLNHNIHYSLAYKYYDLAFELMHKLFLYYVEHNKIENIQLITSQYYDLYQKNNTEESTIHYYRDMATFFLSIGEFNESINYYSRIREVIIASGIKNKSIYAYICYNQSVVYEKINMINESYTVLSESIKYINSIQDDIDKGEIYHFYASLSIVLGKDDAHLYKDLAYKYQKDNPIALAISKSKNGKCYFCVGEREKAIKEILDGIETFPVDNKEKYVKFLNECINTLYENKEYDRAYELIETAVDMSINTKVNELMEEAYYLKGMILQKKGMYMQAEMYMNLSLDFIFKCGTKEKMYKRYLNMAELYYNLNEPKDSLKYFTLAMKIEGKF</sequence>
<dbReference type="SUPFAM" id="SSF48452">
    <property type="entry name" value="TPR-like"/>
    <property type="match status" value="2"/>
</dbReference>
<name>A0A1H0S5V9_9CLOT</name>
<dbReference type="InterPro" id="IPR010982">
    <property type="entry name" value="Lambda_DNA-bd_dom_sf"/>
</dbReference>
<dbReference type="OrthoDB" id="2986817at2"/>
<dbReference type="Proteomes" id="UP000198597">
    <property type="component" value="Unassembled WGS sequence"/>
</dbReference>
<accession>A0A1H0S5V9</accession>
<dbReference type="SMART" id="SM00028">
    <property type="entry name" value="TPR"/>
    <property type="match status" value="6"/>
</dbReference>
<reference evidence="1 2" key="1">
    <citation type="submission" date="2016-10" db="EMBL/GenBank/DDBJ databases">
        <authorList>
            <person name="de Groot N.N."/>
        </authorList>
    </citation>
    <scope>NUCLEOTIDE SEQUENCE [LARGE SCALE GENOMIC DNA]</scope>
    <source>
        <strain evidence="1 2">DSM 12272</strain>
    </source>
</reference>
<dbReference type="STRING" id="94869.SAMN04488529_104172"/>
<keyword evidence="2" id="KW-1185">Reference proteome</keyword>
<dbReference type="InterPro" id="IPR001387">
    <property type="entry name" value="Cro/C1-type_HTH"/>
</dbReference>
<dbReference type="GO" id="GO:0003677">
    <property type="term" value="F:DNA binding"/>
    <property type="evidence" value="ECO:0007669"/>
    <property type="project" value="InterPro"/>
</dbReference>
<dbReference type="Gene3D" id="1.25.40.10">
    <property type="entry name" value="Tetratricopeptide repeat domain"/>
    <property type="match status" value="2"/>
</dbReference>
<dbReference type="RefSeq" id="WP_089968762.1">
    <property type="nucleotide sequence ID" value="NZ_FNJM01000004.1"/>
</dbReference>
<dbReference type="EMBL" id="FNJM01000004">
    <property type="protein sequence ID" value="SDP36929.1"/>
    <property type="molecule type" value="Genomic_DNA"/>
</dbReference>
<dbReference type="CDD" id="cd00093">
    <property type="entry name" value="HTH_XRE"/>
    <property type="match status" value="1"/>
</dbReference>
<dbReference type="AlphaFoldDB" id="A0A1H0S5V9"/>
<dbReference type="InterPro" id="IPR011990">
    <property type="entry name" value="TPR-like_helical_dom_sf"/>
</dbReference>
<organism evidence="1 2">
    <name type="scientific">Clostridium gasigenes</name>
    <dbReference type="NCBI Taxonomy" id="94869"/>
    <lineage>
        <taxon>Bacteria</taxon>
        <taxon>Bacillati</taxon>
        <taxon>Bacillota</taxon>
        <taxon>Clostridia</taxon>
        <taxon>Eubacteriales</taxon>
        <taxon>Clostridiaceae</taxon>
        <taxon>Clostridium</taxon>
    </lineage>
</organism>
<gene>
    <name evidence="1" type="ORF">SAMN04488529_104172</name>
</gene>
<proteinExistence type="predicted"/>